<dbReference type="InterPro" id="IPR011712">
    <property type="entry name" value="Sig_transdc_His_kin_sub3_dim/P"/>
</dbReference>
<keyword evidence="9" id="KW-0472">Membrane</keyword>
<keyword evidence="7" id="KW-0067">ATP-binding</keyword>
<feature type="transmembrane region" description="Helical" evidence="9">
    <location>
        <begin position="83"/>
        <end position="106"/>
    </location>
</feature>
<evidence type="ECO:0000256" key="5">
    <source>
        <dbReference type="ARBA" id="ARBA00022741"/>
    </source>
</evidence>
<evidence type="ECO:0000259" key="10">
    <source>
        <dbReference type="Pfam" id="PF07730"/>
    </source>
</evidence>
<keyword evidence="5" id="KW-0547">Nucleotide-binding</keyword>
<dbReference type="PANTHER" id="PTHR24421:SF10">
    <property type="entry name" value="NITRATE_NITRITE SENSOR PROTEIN NARQ"/>
    <property type="match status" value="1"/>
</dbReference>
<accession>A0ABT3X2U5</accession>
<dbReference type="GO" id="GO:0016301">
    <property type="term" value="F:kinase activity"/>
    <property type="evidence" value="ECO:0007669"/>
    <property type="project" value="UniProtKB-KW"/>
</dbReference>
<dbReference type="PANTHER" id="PTHR24421">
    <property type="entry name" value="NITRATE/NITRITE SENSOR PROTEIN NARX-RELATED"/>
    <property type="match status" value="1"/>
</dbReference>
<dbReference type="Gene3D" id="1.20.5.1930">
    <property type="match status" value="1"/>
</dbReference>
<feature type="transmembrane region" description="Helical" evidence="9">
    <location>
        <begin position="111"/>
        <end position="132"/>
    </location>
</feature>
<dbReference type="RefSeq" id="WP_267152476.1">
    <property type="nucleotide sequence ID" value="NZ_JAPMLT010000009.1"/>
</dbReference>
<keyword evidence="4" id="KW-0808">Transferase</keyword>
<evidence type="ECO:0000256" key="7">
    <source>
        <dbReference type="ARBA" id="ARBA00022840"/>
    </source>
</evidence>
<dbReference type="CDD" id="cd16917">
    <property type="entry name" value="HATPase_UhpB-NarQ-NarX-like"/>
    <property type="match status" value="1"/>
</dbReference>
<keyword evidence="3" id="KW-0597">Phosphoprotein</keyword>
<dbReference type="EMBL" id="JAPMLT010000009">
    <property type="protein sequence ID" value="MCX7571232.1"/>
    <property type="molecule type" value="Genomic_DNA"/>
</dbReference>
<evidence type="ECO:0000256" key="4">
    <source>
        <dbReference type="ARBA" id="ARBA00022679"/>
    </source>
</evidence>
<comment type="catalytic activity">
    <reaction evidence="1">
        <text>ATP + protein L-histidine = ADP + protein N-phospho-L-histidine.</text>
        <dbReference type="EC" id="2.7.13.3"/>
    </reaction>
</comment>
<proteinExistence type="predicted"/>
<protein>
    <recommendedName>
        <fullName evidence="2">histidine kinase</fullName>
        <ecNumber evidence="2">2.7.13.3</ecNumber>
    </recommendedName>
</protein>
<feature type="domain" description="Signal transduction histidine kinase subgroup 3 dimerisation and phosphoacceptor" evidence="10">
    <location>
        <begin position="200"/>
        <end position="265"/>
    </location>
</feature>
<dbReference type="InterPro" id="IPR050482">
    <property type="entry name" value="Sensor_HK_TwoCompSys"/>
</dbReference>
<dbReference type="Gene3D" id="3.30.565.10">
    <property type="entry name" value="Histidine kinase-like ATPase, C-terminal domain"/>
    <property type="match status" value="1"/>
</dbReference>
<dbReference type="Pfam" id="PF07730">
    <property type="entry name" value="HisKA_3"/>
    <property type="match status" value="1"/>
</dbReference>
<evidence type="ECO:0000256" key="8">
    <source>
        <dbReference type="ARBA" id="ARBA00023012"/>
    </source>
</evidence>
<evidence type="ECO:0000256" key="6">
    <source>
        <dbReference type="ARBA" id="ARBA00022777"/>
    </source>
</evidence>
<name>A0ABT3X2U5_9BACL</name>
<evidence type="ECO:0000256" key="9">
    <source>
        <dbReference type="SAM" id="Phobius"/>
    </source>
</evidence>
<evidence type="ECO:0000256" key="3">
    <source>
        <dbReference type="ARBA" id="ARBA00022553"/>
    </source>
</evidence>
<comment type="caution">
    <text evidence="11">The sequence shown here is derived from an EMBL/GenBank/DDBJ whole genome shotgun (WGS) entry which is preliminary data.</text>
</comment>
<reference evidence="11 12" key="1">
    <citation type="submission" date="2022-11" db="EMBL/GenBank/DDBJ databases">
        <title>Study of microbial diversity in lake waters.</title>
        <authorList>
            <person name="Zhang J."/>
        </authorList>
    </citation>
    <scope>NUCLEOTIDE SEQUENCE [LARGE SCALE GENOMIC DNA]</scope>
    <source>
        <strain evidence="11 12">DT12</strain>
    </source>
</reference>
<evidence type="ECO:0000313" key="12">
    <source>
        <dbReference type="Proteomes" id="UP001208017"/>
    </source>
</evidence>
<dbReference type="InterPro" id="IPR036890">
    <property type="entry name" value="HATPase_C_sf"/>
</dbReference>
<evidence type="ECO:0000256" key="1">
    <source>
        <dbReference type="ARBA" id="ARBA00000085"/>
    </source>
</evidence>
<keyword evidence="6 11" id="KW-0418">Kinase</keyword>
<dbReference type="SUPFAM" id="SSF55874">
    <property type="entry name" value="ATPase domain of HSP90 chaperone/DNA topoisomerase II/histidine kinase"/>
    <property type="match status" value="1"/>
</dbReference>
<feature type="transmembrane region" description="Helical" evidence="9">
    <location>
        <begin position="44"/>
        <end position="63"/>
    </location>
</feature>
<sequence length="393" mass="43931">MSESWIGRWTGIATLMMIIRSIWLSIHAIDLKVEPKHADQPEHLFWLTAVAILLPHLFWRPGYVHLWRYPLAEMVITGGLSLYAAHAMGEGNSLLVVPALVAGYYFHRKTLLWSVLAFVVVLPFSGALLAGLPVIEGVFYVFNNALLYGLGISLNRAFDAYGRTKKLLDENRRQTALIQRQNEALVEYAQQIEDMTLHEERNRIARELHDTIGHTYTSVTVGLDAVICLIDVAPEQAKTKLDVLRGVTRNGLEEVRRNIHQMAPDAVDVTLSCHFAKIASEFALHTATQVHVDTVGEERMLPAQLQLTLIRCLQESLTHAKRMGHATRVSVALEFEQNGVRLTVRDNGTYPEGTTGLTIRSVEERLQSLRGELRLWCEDGGGLVVTCAVPTVS</sequence>
<keyword evidence="8" id="KW-0902">Two-component regulatory system</keyword>
<keyword evidence="9" id="KW-0812">Transmembrane</keyword>
<keyword evidence="12" id="KW-1185">Reference proteome</keyword>
<gene>
    <name evidence="11" type="ORF">OS242_14870</name>
</gene>
<evidence type="ECO:0000313" key="11">
    <source>
        <dbReference type="EMBL" id="MCX7571232.1"/>
    </source>
</evidence>
<keyword evidence="9" id="KW-1133">Transmembrane helix</keyword>
<dbReference type="Proteomes" id="UP001208017">
    <property type="component" value="Unassembled WGS sequence"/>
</dbReference>
<evidence type="ECO:0000256" key="2">
    <source>
        <dbReference type="ARBA" id="ARBA00012438"/>
    </source>
</evidence>
<dbReference type="EC" id="2.7.13.3" evidence="2"/>
<feature type="transmembrane region" description="Helical" evidence="9">
    <location>
        <begin position="6"/>
        <end position="23"/>
    </location>
</feature>
<organism evidence="11 12">
    <name type="scientific">Tumebacillus lacus</name>
    <dbReference type="NCBI Taxonomy" id="2995335"/>
    <lineage>
        <taxon>Bacteria</taxon>
        <taxon>Bacillati</taxon>
        <taxon>Bacillota</taxon>
        <taxon>Bacilli</taxon>
        <taxon>Bacillales</taxon>
        <taxon>Alicyclobacillaceae</taxon>
        <taxon>Tumebacillus</taxon>
    </lineage>
</organism>